<comment type="caution">
    <text evidence="2">The sequence shown here is derived from an EMBL/GenBank/DDBJ whole genome shotgun (WGS) entry which is preliminary data.</text>
</comment>
<gene>
    <name evidence="2" type="ORF">CKAH01_06888</name>
</gene>
<dbReference type="Proteomes" id="UP001281614">
    <property type="component" value="Unassembled WGS sequence"/>
</dbReference>
<reference evidence="2" key="1">
    <citation type="submission" date="2023-02" db="EMBL/GenBank/DDBJ databases">
        <title>Colletotrichum kahawae CIFC_Que2 genome sequencing and assembly.</title>
        <authorList>
            <person name="Baroncelli R."/>
        </authorList>
    </citation>
    <scope>NUCLEOTIDE SEQUENCE</scope>
    <source>
        <strain evidence="2">CIFC_Que2</strain>
    </source>
</reference>
<name>A0AAE0D373_COLKA</name>
<dbReference type="AlphaFoldDB" id="A0AAE0D373"/>
<evidence type="ECO:0000313" key="3">
    <source>
        <dbReference type="Proteomes" id="UP001281614"/>
    </source>
</evidence>
<feature type="region of interest" description="Disordered" evidence="1">
    <location>
        <begin position="1"/>
        <end position="115"/>
    </location>
</feature>
<dbReference type="EMBL" id="VYYT01000322">
    <property type="protein sequence ID" value="KAK2743178.1"/>
    <property type="molecule type" value="Genomic_DNA"/>
</dbReference>
<keyword evidence="3" id="KW-1185">Reference proteome</keyword>
<evidence type="ECO:0000256" key="1">
    <source>
        <dbReference type="SAM" id="MobiDB-lite"/>
    </source>
</evidence>
<feature type="compositionally biased region" description="Basic and acidic residues" evidence="1">
    <location>
        <begin position="22"/>
        <end position="32"/>
    </location>
</feature>
<feature type="compositionally biased region" description="Basic and acidic residues" evidence="1">
    <location>
        <begin position="82"/>
        <end position="91"/>
    </location>
</feature>
<accession>A0AAE0D373</accession>
<protein>
    <submittedName>
        <fullName evidence="2">Uncharacterized protein</fullName>
    </submittedName>
</protein>
<organism evidence="2 3">
    <name type="scientific">Colletotrichum kahawae</name>
    <name type="common">Coffee berry disease fungus</name>
    <dbReference type="NCBI Taxonomy" id="34407"/>
    <lineage>
        <taxon>Eukaryota</taxon>
        <taxon>Fungi</taxon>
        <taxon>Dikarya</taxon>
        <taxon>Ascomycota</taxon>
        <taxon>Pezizomycotina</taxon>
        <taxon>Sordariomycetes</taxon>
        <taxon>Hypocreomycetidae</taxon>
        <taxon>Glomerellales</taxon>
        <taxon>Glomerellaceae</taxon>
        <taxon>Colletotrichum</taxon>
        <taxon>Colletotrichum gloeosporioides species complex</taxon>
    </lineage>
</organism>
<sequence length="115" mass="12262">MMPPPSKAINVPIGKPIRKRPSTPEDRTEARARALPSHGEPSGPAGTELPGASSCRSPADNGESGSTSHGRLLRGTSAFRTRPLDQSRGRGELVSAPETFLQNKGPPLRQRAWSE</sequence>
<evidence type="ECO:0000313" key="2">
    <source>
        <dbReference type="EMBL" id="KAK2743178.1"/>
    </source>
</evidence>
<proteinExistence type="predicted"/>